<keyword evidence="5" id="KW-0378">Hydrolase</keyword>
<feature type="modified residue" description="N6-carboxylysine" evidence="9">
    <location>
        <position position="213"/>
    </location>
</feature>
<dbReference type="Gramene" id="Mp5g08630.1">
    <property type="protein sequence ID" value="Mp5g08630.1.cds"/>
    <property type="gene ID" value="Mp5g08630"/>
</dbReference>
<dbReference type="Gene3D" id="2.30.40.10">
    <property type="entry name" value="Urease, subunit C, domain 1"/>
    <property type="match status" value="1"/>
</dbReference>
<dbReference type="GO" id="GO:0006208">
    <property type="term" value="P:pyrimidine nucleobase catabolic process"/>
    <property type="evidence" value="ECO:0000318"/>
    <property type="project" value="GO_Central"/>
</dbReference>
<dbReference type="Gene3D" id="3.20.20.140">
    <property type="entry name" value="Metal-dependent hydrolases"/>
    <property type="match status" value="1"/>
</dbReference>
<dbReference type="EC" id="3.5.2.2" evidence="8"/>
<dbReference type="OMA" id="SAETHHM"/>
<evidence type="ECO:0000259" key="10">
    <source>
        <dbReference type="Pfam" id="PF01979"/>
    </source>
</evidence>
<dbReference type="CDD" id="cd01314">
    <property type="entry name" value="D-HYD"/>
    <property type="match status" value="1"/>
</dbReference>
<evidence type="ECO:0000256" key="4">
    <source>
        <dbReference type="ARBA" id="ARBA00022723"/>
    </source>
</evidence>
<dbReference type="InterPro" id="IPR006680">
    <property type="entry name" value="Amidohydro-rel"/>
</dbReference>
<comment type="PTM">
    <text evidence="9">Carbamylation allows a single lysine to coordinate two divalent metal cations.</text>
</comment>
<gene>
    <name evidence="11" type="ORF">MARPO_0086s0068</name>
</gene>
<evidence type="ECO:0000256" key="8">
    <source>
        <dbReference type="ARBA" id="ARBA00039113"/>
    </source>
</evidence>
<comment type="subunit">
    <text evidence="3">Homotetramer.</text>
</comment>
<dbReference type="InterPro" id="IPR032466">
    <property type="entry name" value="Metal_Hydrolase"/>
</dbReference>
<evidence type="ECO:0000313" key="12">
    <source>
        <dbReference type="Proteomes" id="UP000244005"/>
    </source>
</evidence>
<comment type="similarity">
    <text evidence="2">Belongs to the metallo-dependent hydrolases superfamily. Hydantoinase/dihydropyrimidinase family.</text>
</comment>
<reference evidence="12" key="1">
    <citation type="journal article" date="2017" name="Cell">
        <title>Insights into land plant evolution garnered from the Marchantia polymorpha genome.</title>
        <authorList>
            <person name="Bowman J.L."/>
            <person name="Kohchi T."/>
            <person name="Yamato K.T."/>
            <person name="Jenkins J."/>
            <person name="Shu S."/>
            <person name="Ishizaki K."/>
            <person name="Yamaoka S."/>
            <person name="Nishihama R."/>
            <person name="Nakamura Y."/>
            <person name="Berger F."/>
            <person name="Adam C."/>
            <person name="Aki S.S."/>
            <person name="Althoff F."/>
            <person name="Araki T."/>
            <person name="Arteaga-Vazquez M.A."/>
            <person name="Balasubrmanian S."/>
            <person name="Barry K."/>
            <person name="Bauer D."/>
            <person name="Boehm C.R."/>
            <person name="Briginshaw L."/>
            <person name="Caballero-Perez J."/>
            <person name="Catarino B."/>
            <person name="Chen F."/>
            <person name="Chiyoda S."/>
            <person name="Chovatia M."/>
            <person name="Davies K.M."/>
            <person name="Delmans M."/>
            <person name="Demura T."/>
            <person name="Dierschke T."/>
            <person name="Dolan L."/>
            <person name="Dorantes-Acosta A.E."/>
            <person name="Eklund D.M."/>
            <person name="Florent S.N."/>
            <person name="Flores-Sandoval E."/>
            <person name="Fujiyama A."/>
            <person name="Fukuzawa H."/>
            <person name="Galik B."/>
            <person name="Grimanelli D."/>
            <person name="Grimwood J."/>
            <person name="Grossniklaus U."/>
            <person name="Hamada T."/>
            <person name="Haseloff J."/>
            <person name="Hetherington A.J."/>
            <person name="Higo A."/>
            <person name="Hirakawa Y."/>
            <person name="Hundley H.N."/>
            <person name="Ikeda Y."/>
            <person name="Inoue K."/>
            <person name="Inoue S.I."/>
            <person name="Ishida S."/>
            <person name="Jia Q."/>
            <person name="Kakita M."/>
            <person name="Kanazawa T."/>
            <person name="Kawai Y."/>
            <person name="Kawashima T."/>
            <person name="Kennedy M."/>
            <person name="Kinose K."/>
            <person name="Kinoshita T."/>
            <person name="Kohara Y."/>
            <person name="Koide E."/>
            <person name="Komatsu K."/>
            <person name="Kopischke S."/>
            <person name="Kubo M."/>
            <person name="Kyozuka J."/>
            <person name="Lagercrantz U."/>
            <person name="Lin S.S."/>
            <person name="Lindquist E."/>
            <person name="Lipzen A.M."/>
            <person name="Lu C.W."/>
            <person name="De Luna E."/>
            <person name="Martienssen R.A."/>
            <person name="Minamino N."/>
            <person name="Mizutani M."/>
            <person name="Mizutani M."/>
            <person name="Mochizuki N."/>
            <person name="Monte I."/>
            <person name="Mosher R."/>
            <person name="Nagasaki H."/>
            <person name="Nakagami H."/>
            <person name="Naramoto S."/>
            <person name="Nishitani K."/>
            <person name="Ohtani M."/>
            <person name="Okamoto T."/>
            <person name="Okumura M."/>
            <person name="Phillips J."/>
            <person name="Pollak B."/>
            <person name="Reinders A."/>
            <person name="Rovekamp M."/>
            <person name="Sano R."/>
            <person name="Sawa S."/>
            <person name="Schmid M.W."/>
            <person name="Shirakawa M."/>
            <person name="Solano R."/>
            <person name="Spunde A."/>
            <person name="Suetsugu N."/>
            <person name="Sugano S."/>
            <person name="Sugiyama A."/>
            <person name="Sun R."/>
            <person name="Suzuki Y."/>
            <person name="Takenaka M."/>
            <person name="Takezawa D."/>
            <person name="Tomogane H."/>
            <person name="Tsuzuki M."/>
            <person name="Ueda T."/>
            <person name="Umeda M."/>
            <person name="Ward J.M."/>
            <person name="Watanabe Y."/>
            <person name="Yazaki K."/>
            <person name="Yokoyama R."/>
            <person name="Yoshitake Y."/>
            <person name="Yotsui I."/>
            <person name="Zachgo S."/>
            <person name="Schmutz J."/>
        </authorList>
    </citation>
    <scope>NUCLEOTIDE SEQUENCE [LARGE SCALE GENOMIC DNA]</scope>
    <source>
        <strain evidence="12">Tak-1</strain>
    </source>
</reference>
<dbReference type="InterPro" id="IPR050378">
    <property type="entry name" value="Metallo-dep_Hydrolases_sf"/>
</dbReference>
<evidence type="ECO:0000256" key="7">
    <source>
        <dbReference type="ARBA" id="ARBA00036696"/>
    </source>
</evidence>
<name>A0A2R6WIR5_MARPO</name>
<dbReference type="Pfam" id="PF01979">
    <property type="entry name" value="Amidohydro_1"/>
    <property type="match status" value="1"/>
</dbReference>
<keyword evidence="6" id="KW-0862">Zinc</keyword>
<evidence type="ECO:0000256" key="2">
    <source>
        <dbReference type="ARBA" id="ARBA00008829"/>
    </source>
</evidence>
<comment type="catalytic activity">
    <reaction evidence="7">
        <text>5,6-dihydrouracil + H2O = 3-(carbamoylamino)propanoate + H(+)</text>
        <dbReference type="Rhea" id="RHEA:16121"/>
        <dbReference type="ChEBI" id="CHEBI:11892"/>
        <dbReference type="ChEBI" id="CHEBI:15377"/>
        <dbReference type="ChEBI" id="CHEBI:15378"/>
        <dbReference type="ChEBI" id="CHEBI:15901"/>
        <dbReference type="EC" id="3.5.2.2"/>
    </reaction>
</comment>
<comment type="cofactor">
    <cofactor evidence="1">
        <name>Zn(2+)</name>
        <dbReference type="ChEBI" id="CHEBI:29105"/>
    </cofactor>
</comment>
<dbReference type="PANTHER" id="PTHR11647:SF1">
    <property type="entry name" value="COLLAPSIN RESPONSE MEDIATOR PROTEIN"/>
    <property type="match status" value="1"/>
</dbReference>
<evidence type="ECO:0000256" key="6">
    <source>
        <dbReference type="ARBA" id="ARBA00022833"/>
    </source>
</evidence>
<evidence type="ECO:0000256" key="5">
    <source>
        <dbReference type="ARBA" id="ARBA00022801"/>
    </source>
</evidence>
<dbReference type="Proteomes" id="UP000244005">
    <property type="component" value="Unassembled WGS sequence"/>
</dbReference>
<organism evidence="11 12">
    <name type="scientific">Marchantia polymorpha</name>
    <name type="common">Common liverwort</name>
    <name type="synonym">Marchantia aquatica</name>
    <dbReference type="NCBI Taxonomy" id="3197"/>
    <lineage>
        <taxon>Eukaryota</taxon>
        <taxon>Viridiplantae</taxon>
        <taxon>Streptophyta</taxon>
        <taxon>Embryophyta</taxon>
        <taxon>Marchantiophyta</taxon>
        <taxon>Marchantiopsida</taxon>
        <taxon>Marchantiidae</taxon>
        <taxon>Marchantiales</taxon>
        <taxon>Marchantiaceae</taxon>
        <taxon>Marchantia</taxon>
    </lineage>
</organism>
<evidence type="ECO:0000256" key="1">
    <source>
        <dbReference type="ARBA" id="ARBA00001947"/>
    </source>
</evidence>
<dbReference type="AlphaFoldDB" id="A0A2R6WIR5"/>
<evidence type="ECO:0000256" key="9">
    <source>
        <dbReference type="PIRSR" id="PIRSR611778-50"/>
    </source>
</evidence>
<feature type="domain" description="Amidohydrolase-related" evidence="10">
    <location>
        <begin position="114"/>
        <end position="500"/>
    </location>
</feature>
<proteinExistence type="inferred from homology"/>
<dbReference type="FunFam" id="3.20.20.140:FF:000001">
    <property type="entry name" value="Dihydropyrimidinase like 3"/>
    <property type="match status" value="1"/>
</dbReference>
<accession>A0A2R6WIR5</accession>
<keyword evidence="4" id="KW-0479">Metal-binding</keyword>
<dbReference type="SUPFAM" id="SSF51338">
    <property type="entry name" value="Composite domain of metallo-dependent hydrolases"/>
    <property type="match status" value="2"/>
</dbReference>
<sequence length="548" mass="59403">MGAMTGRVYVRAELADCSRRGRVVIVPLQLLQLLILLQLVLSAVADGICGLDVDKEGCQWEQQTSKLLITGGIVVNADRQQQADVYIEDGLIRLVAQNIKVSDDVRIIDATGKFVMPGGIDPHTHMEMPFMGTQTSDDFFTGQAAALAGGTTMHIDFALPIDGDIAAGYESYVKKAEKSCMDYSFHMAVTTWNDNVAKDMENLVKEKGINSFKFFLAYKGSLMVTDEQFLQGLRKCKELGALAQVHAENGDAVAEGQARIFAQGITGPEGHALSRPSLLEGEATGRAIKLAQFVNTPLYVVHVMSTDALDEISRARAAGVRVVGEPVASGLALNDSVLWDPDFMTASKYVMSPPIRPAGHGEALQAALANGVLQLVGTDHCAFNSKQKAAGKSDFRLIPNGVNGIEERMHIVWDLMVNSGRVSVMDYVRITSTACAQIFNIYPQKGAILPGSDADIIIMNPKGNTRISAETHHSTIDTNIYEGWSMKGNIETTISQGKVVWDKGHLNVERGVGRYIPLPPFGPLFDGLDKLDSAQLKAFRAPVQRAVE</sequence>
<dbReference type="NCBIfam" id="TIGR02033">
    <property type="entry name" value="D-hydantoinase"/>
    <property type="match status" value="1"/>
</dbReference>
<dbReference type="InterPro" id="IPR011059">
    <property type="entry name" value="Metal-dep_hydrolase_composite"/>
</dbReference>
<dbReference type="EMBL" id="KZ772758">
    <property type="protein sequence ID" value="PTQ33750.1"/>
    <property type="molecule type" value="Genomic_DNA"/>
</dbReference>
<dbReference type="GO" id="GO:0046872">
    <property type="term" value="F:metal ion binding"/>
    <property type="evidence" value="ECO:0007669"/>
    <property type="project" value="UniProtKB-KW"/>
</dbReference>
<evidence type="ECO:0000256" key="3">
    <source>
        <dbReference type="ARBA" id="ARBA00011881"/>
    </source>
</evidence>
<dbReference type="SUPFAM" id="SSF51556">
    <property type="entry name" value="Metallo-dependent hydrolases"/>
    <property type="match status" value="1"/>
</dbReference>
<dbReference type="PANTHER" id="PTHR11647">
    <property type="entry name" value="HYDRANTOINASE/DIHYDROPYRIMIDINASE FAMILY MEMBER"/>
    <property type="match status" value="1"/>
</dbReference>
<dbReference type="GO" id="GO:0004157">
    <property type="term" value="F:dihydropyrimidinase activity"/>
    <property type="evidence" value="ECO:0000318"/>
    <property type="project" value="GO_Central"/>
</dbReference>
<evidence type="ECO:0000313" key="11">
    <source>
        <dbReference type="EMBL" id="PTQ33750.1"/>
    </source>
</evidence>
<keyword evidence="12" id="KW-1185">Reference proteome</keyword>
<protein>
    <recommendedName>
        <fullName evidence="8">dihydropyrimidinase</fullName>
        <ecNumber evidence="8">3.5.2.2</ecNumber>
    </recommendedName>
</protein>
<dbReference type="InterPro" id="IPR011778">
    <property type="entry name" value="Hydantoinase/dihydroPyrase"/>
</dbReference>
<dbReference type="OrthoDB" id="1924787at2759"/>
<dbReference type="GO" id="GO:0005829">
    <property type="term" value="C:cytosol"/>
    <property type="evidence" value="ECO:0000318"/>
    <property type="project" value="GO_Central"/>
</dbReference>